<dbReference type="SUPFAM" id="SSF52047">
    <property type="entry name" value="RNI-like"/>
    <property type="match status" value="1"/>
</dbReference>
<sequence>MHFVNSLPDNEEDCYELEHLEISRGAHHGLTDDDLAYVLPYCPHIETALLSGIPDLSDRTFVLLATTASSLRRVDVSYCTEVTDVAIFELAANAPRLESIKLNGVSGLADPSVSVLASSLSHLIDLELCELPLLTAASVRDIWTLCRTLRRLKLASCPKLTDKAFPHLAEADMETDYGPPSRPPTWLDALPLLILPRTHILSDLRLLDLGHCAHLTDAAVAGVLVHAPYISHLTLSSCTQLTNASASAIATLGTNLVVLALSRVPLLTDRGILAITQTCSRLRSVDVSFDTRLTDLAATELGALPHIRRLVLVGLPRLTDNTLLFLAEHAPELTRLHIAHCPALSLPGLHVALRKLPRLEHLGVSGVPALERAGVARFSEPPPEDYDERAVGIFRVFQGGNIARLRRFLDKEETRKREAERRCIIFVPREDDSDELY</sequence>
<dbReference type="OrthoDB" id="10257471at2759"/>
<dbReference type="InterPro" id="IPR032675">
    <property type="entry name" value="LRR_dom_sf"/>
</dbReference>
<organism evidence="1 2">
    <name type="scientific">Obba rivulosa</name>
    <dbReference type="NCBI Taxonomy" id="1052685"/>
    <lineage>
        <taxon>Eukaryota</taxon>
        <taxon>Fungi</taxon>
        <taxon>Dikarya</taxon>
        <taxon>Basidiomycota</taxon>
        <taxon>Agaricomycotina</taxon>
        <taxon>Agaricomycetes</taxon>
        <taxon>Polyporales</taxon>
        <taxon>Gelatoporiaceae</taxon>
        <taxon>Obba</taxon>
    </lineage>
</organism>
<name>A0A8E2J4A3_9APHY</name>
<dbReference type="GO" id="GO:0031146">
    <property type="term" value="P:SCF-dependent proteasomal ubiquitin-dependent protein catabolic process"/>
    <property type="evidence" value="ECO:0007669"/>
    <property type="project" value="TreeGrafter"/>
</dbReference>
<dbReference type="SMART" id="SM00367">
    <property type="entry name" value="LRR_CC"/>
    <property type="match status" value="9"/>
</dbReference>
<evidence type="ECO:0000313" key="2">
    <source>
        <dbReference type="Proteomes" id="UP000250043"/>
    </source>
</evidence>
<evidence type="ECO:0000313" key="1">
    <source>
        <dbReference type="EMBL" id="OCH94311.1"/>
    </source>
</evidence>
<dbReference type="PANTHER" id="PTHR13318">
    <property type="entry name" value="PARTNER OF PAIRED, ISOFORM B-RELATED"/>
    <property type="match status" value="1"/>
</dbReference>
<reference evidence="1 2" key="1">
    <citation type="submission" date="2016-07" db="EMBL/GenBank/DDBJ databases">
        <title>Draft genome of the white-rot fungus Obba rivulosa 3A-2.</title>
        <authorList>
            <consortium name="DOE Joint Genome Institute"/>
            <person name="Miettinen O."/>
            <person name="Riley R."/>
            <person name="Acob R."/>
            <person name="Barry K."/>
            <person name="Cullen D."/>
            <person name="De Vries R."/>
            <person name="Hainaut M."/>
            <person name="Hatakka A."/>
            <person name="Henrissat B."/>
            <person name="Hilden K."/>
            <person name="Kuo R."/>
            <person name="Labutti K."/>
            <person name="Lipzen A."/>
            <person name="Makela M.R."/>
            <person name="Sandor L."/>
            <person name="Spatafora J.W."/>
            <person name="Grigoriev I.V."/>
            <person name="Hibbett D.S."/>
        </authorList>
    </citation>
    <scope>NUCLEOTIDE SEQUENCE [LARGE SCALE GENOMIC DNA]</scope>
    <source>
        <strain evidence="1 2">3A-2</strain>
    </source>
</reference>
<dbReference type="AlphaFoldDB" id="A0A8E2J4A3"/>
<accession>A0A8E2J4A3</accession>
<keyword evidence="2" id="KW-1185">Reference proteome</keyword>
<protein>
    <submittedName>
        <fullName evidence="1">RNI-like protein</fullName>
    </submittedName>
</protein>
<dbReference type="Proteomes" id="UP000250043">
    <property type="component" value="Unassembled WGS sequence"/>
</dbReference>
<dbReference type="EMBL" id="KV722345">
    <property type="protein sequence ID" value="OCH94311.1"/>
    <property type="molecule type" value="Genomic_DNA"/>
</dbReference>
<proteinExistence type="predicted"/>
<gene>
    <name evidence="1" type="ORF">OBBRIDRAFT_723022</name>
</gene>
<dbReference type="GO" id="GO:0019005">
    <property type="term" value="C:SCF ubiquitin ligase complex"/>
    <property type="evidence" value="ECO:0007669"/>
    <property type="project" value="TreeGrafter"/>
</dbReference>
<dbReference type="InterPro" id="IPR006553">
    <property type="entry name" value="Leu-rich_rpt_Cys-con_subtyp"/>
</dbReference>
<dbReference type="Gene3D" id="3.80.10.10">
    <property type="entry name" value="Ribonuclease Inhibitor"/>
    <property type="match status" value="2"/>
</dbReference>